<evidence type="ECO:0000313" key="3">
    <source>
        <dbReference type="Proteomes" id="UP000294830"/>
    </source>
</evidence>
<protein>
    <recommendedName>
        <fullName evidence="4">Attachment p12 family protein</fullName>
    </recommendedName>
</protein>
<evidence type="ECO:0000256" key="1">
    <source>
        <dbReference type="SAM" id="Phobius"/>
    </source>
</evidence>
<gene>
    <name evidence="2" type="ORF">CLV25_103137</name>
</gene>
<organism evidence="2 3">
    <name type="scientific">Acetobacteroides hydrogenigenes</name>
    <dbReference type="NCBI Taxonomy" id="979970"/>
    <lineage>
        <taxon>Bacteria</taxon>
        <taxon>Pseudomonadati</taxon>
        <taxon>Bacteroidota</taxon>
        <taxon>Bacteroidia</taxon>
        <taxon>Bacteroidales</taxon>
        <taxon>Rikenellaceae</taxon>
        <taxon>Acetobacteroides</taxon>
    </lineage>
</organism>
<keyword evidence="1" id="KW-1133">Transmembrane helix</keyword>
<dbReference type="Proteomes" id="UP000294830">
    <property type="component" value="Unassembled WGS sequence"/>
</dbReference>
<evidence type="ECO:0008006" key="4">
    <source>
        <dbReference type="Google" id="ProtNLM"/>
    </source>
</evidence>
<accession>A0A4R2EQG7</accession>
<name>A0A4R2EQG7_9BACT</name>
<sequence>MNEQIQIILTWLTVLGAAAYTVVVLVRLFTKKPQDGCTSHGCPSCGIKNELKESYARKIKTEK</sequence>
<keyword evidence="1" id="KW-0812">Transmembrane</keyword>
<dbReference type="AlphaFoldDB" id="A0A4R2EQG7"/>
<comment type="caution">
    <text evidence="2">The sequence shown here is derived from an EMBL/GenBank/DDBJ whole genome shotgun (WGS) entry which is preliminary data.</text>
</comment>
<proteinExistence type="predicted"/>
<keyword evidence="1" id="KW-0472">Membrane</keyword>
<keyword evidence="3" id="KW-1185">Reference proteome</keyword>
<reference evidence="2 3" key="1">
    <citation type="submission" date="2019-03" db="EMBL/GenBank/DDBJ databases">
        <title>Genomic Encyclopedia of Archaeal and Bacterial Type Strains, Phase II (KMG-II): from individual species to whole genera.</title>
        <authorList>
            <person name="Goeker M."/>
        </authorList>
    </citation>
    <scope>NUCLEOTIDE SEQUENCE [LARGE SCALE GENOMIC DNA]</scope>
    <source>
        <strain evidence="2 3">RL-C</strain>
    </source>
</reference>
<evidence type="ECO:0000313" key="2">
    <source>
        <dbReference type="EMBL" id="TCN70617.1"/>
    </source>
</evidence>
<dbReference type="OrthoDB" id="9904890at2"/>
<dbReference type="RefSeq" id="WP_131838477.1">
    <property type="nucleotide sequence ID" value="NZ_SLWB01000003.1"/>
</dbReference>
<dbReference type="EMBL" id="SLWB01000003">
    <property type="protein sequence ID" value="TCN70617.1"/>
    <property type="molecule type" value="Genomic_DNA"/>
</dbReference>
<feature type="transmembrane region" description="Helical" evidence="1">
    <location>
        <begin position="6"/>
        <end position="26"/>
    </location>
</feature>